<dbReference type="Gene3D" id="1.10.390.10">
    <property type="entry name" value="Neutral Protease Domain 2"/>
    <property type="match status" value="1"/>
</dbReference>
<keyword evidence="1" id="KW-0732">Signal</keyword>
<comment type="caution">
    <text evidence="2">The sequence shown here is derived from an EMBL/GenBank/DDBJ whole genome shotgun (WGS) entry which is preliminary data.</text>
</comment>
<sequence length="445" mass="49633">MVKPSVFIAIALYTSALAASQVSSLIEKKAQGQWQVTYSTASPVQRMVFKRNPDGSRAKHWVAQSELYKISYQDGVEAVVRLDGQPFREVSFDLPAVYTPLPKEYAAFSPFSDGGMLLHSGRFFACAEHCQPELNSWTLTLKAPVGENIIVGGKLYQNEVTWQERDSGSKLYLGKASPLAGPDFISLIDSELPLILQQQINSQLPQLMAYFTSQMGALNFRPALFASFSTTADGSYGHQGGTLPGQIFMHWYGDKAIEKLQPDAVFWFFAHEVAHLYQREASAIEPSQDAWVHEGAAEYLSGLATTEVQQNKQMLQQKLTDAGQHCVAGLENQRHYTKAAAANTQLHYSCGLLLNHAIDQQLRQVDPEMTFFRLWSLFNAQVQAGQTAQAATYLTVLKAYVSAEFWQQLHLFSSQEDFDALTLMQQLRVAYQLSLVKPSIQEGQL</sequence>
<dbReference type="EMBL" id="JAVDWR010000018">
    <property type="protein sequence ID" value="MDR7122548.1"/>
    <property type="molecule type" value="Genomic_DNA"/>
</dbReference>
<keyword evidence="3" id="KW-1185">Reference proteome</keyword>
<organism evidence="2 3">
    <name type="scientific">Rheinheimera soli</name>
    <dbReference type="NCBI Taxonomy" id="443616"/>
    <lineage>
        <taxon>Bacteria</taxon>
        <taxon>Pseudomonadati</taxon>
        <taxon>Pseudomonadota</taxon>
        <taxon>Gammaproteobacteria</taxon>
        <taxon>Chromatiales</taxon>
        <taxon>Chromatiaceae</taxon>
        <taxon>Rheinheimera</taxon>
    </lineage>
</organism>
<evidence type="ECO:0008006" key="4">
    <source>
        <dbReference type="Google" id="ProtNLM"/>
    </source>
</evidence>
<dbReference type="Proteomes" id="UP001257909">
    <property type="component" value="Unassembled WGS sequence"/>
</dbReference>
<evidence type="ECO:0000313" key="3">
    <source>
        <dbReference type="Proteomes" id="UP001257909"/>
    </source>
</evidence>
<reference evidence="2 3" key="1">
    <citation type="submission" date="2023-07" db="EMBL/GenBank/DDBJ databases">
        <title>Sorghum-associated microbial communities from plants grown in Nebraska, USA.</title>
        <authorList>
            <person name="Schachtman D."/>
        </authorList>
    </citation>
    <scope>NUCLEOTIDE SEQUENCE [LARGE SCALE GENOMIC DNA]</scope>
    <source>
        <strain evidence="2 3">4138</strain>
    </source>
</reference>
<gene>
    <name evidence="2" type="ORF">J2W69_003523</name>
</gene>
<protein>
    <recommendedName>
        <fullName evidence="4">Peptidase MA superfamily protein</fullName>
    </recommendedName>
</protein>
<evidence type="ECO:0000256" key="1">
    <source>
        <dbReference type="SAM" id="SignalP"/>
    </source>
</evidence>
<accession>A0ABU1W3N5</accession>
<name>A0ABU1W3N5_9GAMM</name>
<proteinExistence type="predicted"/>
<dbReference type="InterPro" id="IPR027268">
    <property type="entry name" value="Peptidase_M4/M1_CTD_sf"/>
</dbReference>
<feature type="signal peptide" evidence="1">
    <location>
        <begin position="1"/>
        <end position="18"/>
    </location>
</feature>
<dbReference type="RefSeq" id="WP_310280847.1">
    <property type="nucleotide sequence ID" value="NZ_JAVDWR010000018.1"/>
</dbReference>
<evidence type="ECO:0000313" key="2">
    <source>
        <dbReference type="EMBL" id="MDR7122548.1"/>
    </source>
</evidence>
<feature type="chain" id="PRO_5047060777" description="Peptidase MA superfamily protein" evidence="1">
    <location>
        <begin position="19"/>
        <end position="445"/>
    </location>
</feature>